<dbReference type="PROSITE" id="PS50110">
    <property type="entry name" value="RESPONSE_REGULATORY"/>
    <property type="match status" value="1"/>
</dbReference>
<accession>A0A932ENZ5</accession>
<feature type="modified residue" description="4-aspartylphosphate" evidence="3">
    <location>
        <position position="53"/>
    </location>
</feature>
<evidence type="ECO:0000313" key="7">
    <source>
        <dbReference type="Proteomes" id="UP000779809"/>
    </source>
</evidence>
<dbReference type="GO" id="GO:0000160">
    <property type="term" value="P:phosphorelay signal transduction system"/>
    <property type="evidence" value="ECO:0007669"/>
    <property type="project" value="UniProtKB-KW"/>
</dbReference>
<dbReference type="AlphaFoldDB" id="A0A932ENZ5"/>
<dbReference type="PANTHER" id="PTHR44591:SF14">
    <property type="entry name" value="PROTEIN PILG"/>
    <property type="match status" value="1"/>
</dbReference>
<dbReference type="Gene3D" id="3.40.50.2300">
    <property type="match status" value="1"/>
</dbReference>
<feature type="compositionally biased region" description="Acidic residues" evidence="4">
    <location>
        <begin position="375"/>
        <end position="384"/>
    </location>
</feature>
<keyword evidence="1 3" id="KW-0597">Phosphoprotein</keyword>
<dbReference type="InterPro" id="IPR001789">
    <property type="entry name" value="Sig_transdc_resp-reg_receiver"/>
</dbReference>
<dbReference type="EMBL" id="JACPNR010000006">
    <property type="protein sequence ID" value="MBI2678285.1"/>
    <property type="molecule type" value="Genomic_DNA"/>
</dbReference>
<sequence>MPLKILLADDSMTAQKMGQKILVDAGHVVIAVSNGAAAVKKIASERPDMAVLDIYMPGYTGLEVCERVRAAQETAKVPVLLTVGKMEMGSFKPEDAKRVKADGVIIKPFEATDLLAAIKKIEEKLAAAPAEAAPADYERTQKINVAEMLKQDSSYQEWQVSADEHKDEEAAEAAAVDAAEKKKIVVPQDMAGETAFGDMLGDEPVETQAAALEAAPMPATPAAFATAPSVAVEPVAPPLVMEAVANTQVYAAPSSSSTPHRDPELEPTSAKHHVDMEHAADPHFEPTVSQEHIDVAHTGQDPALVTDASEMASAFVTKFGVDNPEPIVVGVAADANISGLYTESAPVEEASDETPTQEVSASIARMRELEKEAESVEMVEEGEPAAEAAPAPAHVSSTGEDDFEKRVAAAMNTYEAPAEAAPEPGPQEAVAAVAAAESAPAASAWVATEASVEHHEANVSLDHEMLKAFSAAVPADPDPAPAPEAAPEPEVAVAPPAPPAPPAPANAPDLELATAIAAAVAPDAGPPTIAIAAAAAAAASGGTIDPARLAEAIHRAIDRLKPELIAHIAKELERK</sequence>
<feature type="region of interest" description="Disordered" evidence="4">
    <location>
        <begin position="370"/>
        <end position="400"/>
    </location>
</feature>
<gene>
    <name evidence="6" type="ORF">HYX28_05850</name>
</gene>
<dbReference type="SMART" id="SM00448">
    <property type="entry name" value="REC"/>
    <property type="match status" value="1"/>
</dbReference>
<feature type="compositionally biased region" description="Pro residues" evidence="4">
    <location>
        <begin position="495"/>
        <end position="505"/>
    </location>
</feature>
<keyword evidence="2" id="KW-0902">Two-component regulatory system</keyword>
<dbReference type="CDD" id="cd17546">
    <property type="entry name" value="REC_hyHK_CKI1_RcsC-like"/>
    <property type="match status" value="1"/>
</dbReference>
<feature type="region of interest" description="Disordered" evidence="4">
    <location>
        <begin position="473"/>
        <end position="507"/>
    </location>
</feature>
<evidence type="ECO:0000256" key="3">
    <source>
        <dbReference type="PROSITE-ProRule" id="PRU00169"/>
    </source>
</evidence>
<proteinExistence type="predicted"/>
<dbReference type="PANTHER" id="PTHR44591">
    <property type="entry name" value="STRESS RESPONSE REGULATOR PROTEIN 1"/>
    <property type="match status" value="1"/>
</dbReference>
<dbReference type="Pfam" id="PF00072">
    <property type="entry name" value="Response_reg"/>
    <property type="match status" value="1"/>
</dbReference>
<comment type="caution">
    <text evidence="6">The sequence shown here is derived from an EMBL/GenBank/DDBJ whole genome shotgun (WGS) entry which is preliminary data.</text>
</comment>
<dbReference type="Proteomes" id="UP000779809">
    <property type="component" value="Unassembled WGS sequence"/>
</dbReference>
<reference evidence="6" key="1">
    <citation type="submission" date="2020-07" db="EMBL/GenBank/DDBJ databases">
        <title>Huge and variable diversity of episymbiotic CPR bacteria and DPANN archaea in groundwater ecosystems.</title>
        <authorList>
            <person name="He C.Y."/>
            <person name="Keren R."/>
            <person name="Whittaker M."/>
            <person name="Farag I.F."/>
            <person name="Doudna J."/>
            <person name="Cate J.H.D."/>
            <person name="Banfield J.F."/>
        </authorList>
    </citation>
    <scope>NUCLEOTIDE SEQUENCE</scope>
    <source>
        <strain evidence="6">NC_groundwater_580_Pr5_B-0.1um_64_19</strain>
    </source>
</reference>
<evidence type="ECO:0000256" key="1">
    <source>
        <dbReference type="ARBA" id="ARBA00022553"/>
    </source>
</evidence>
<dbReference type="SUPFAM" id="SSF52172">
    <property type="entry name" value="CheY-like"/>
    <property type="match status" value="1"/>
</dbReference>
<dbReference type="InterPro" id="IPR011006">
    <property type="entry name" value="CheY-like_superfamily"/>
</dbReference>
<evidence type="ECO:0000256" key="4">
    <source>
        <dbReference type="SAM" id="MobiDB-lite"/>
    </source>
</evidence>
<organism evidence="6 7">
    <name type="scientific">Candidatus Korobacter versatilis</name>
    <dbReference type="NCBI Taxonomy" id="658062"/>
    <lineage>
        <taxon>Bacteria</taxon>
        <taxon>Pseudomonadati</taxon>
        <taxon>Acidobacteriota</taxon>
        <taxon>Terriglobia</taxon>
        <taxon>Terriglobales</taxon>
        <taxon>Candidatus Korobacteraceae</taxon>
        <taxon>Candidatus Korobacter</taxon>
    </lineage>
</organism>
<name>A0A932ENZ5_9BACT</name>
<feature type="compositionally biased region" description="Pro residues" evidence="4">
    <location>
        <begin position="476"/>
        <end position="486"/>
    </location>
</feature>
<protein>
    <submittedName>
        <fullName evidence="6">Response regulator</fullName>
    </submittedName>
</protein>
<feature type="region of interest" description="Disordered" evidence="4">
    <location>
        <begin position="251"/>
        <end position="270"/>
    </location>
</feature>
<feature type="domain" description="Response regulatory" evidence="5">
    <location>
        <begin position="4"/>
        <end position="122"/>
    </location>
</feature>
<evidence type="ECO:0000313" key="6">
    <source>
        <dbReference type="EMBL" id="MBI2678285.1"/>
    </source>
</evidence>
<evidence type="ECO:0000256" key="2">
    <source>
        <dbReference type="ARBA" id="ARBA00023012"/>
    </source>
</evidence>
<dbReference type="InterPro" id="IPR050595">
    <property type="entry name" value="Bact_response_regulator"/>
</dbReference>
<evidence type="ECO:0000259" key="5">
    <source>
        <dbReference type="PROSITE" id="PS50110"/>
    </source>
</evidence>